<dbReference type="InterPro" id="IPR001094">
    <property type="entry name" value="Flavdoxin-like"/>
</dbReference>
<evidence type="ECO:0000256" key="3">
    <source>
        <dbReference type="ARBA" id="ARBA00022982"/>
    </source>
</evidence>
<keyword evidence="9" id="KW-1185">Reference proteome</keyword>
<organism evidence="8 9">
    <name type="scientific">Halopseudomonas pertucinogena</name>
    <dbReference type="NCBI Taxonomy" id="86175"/>
    <lineage>
        <taxon>Bacteria</taxon>
        <taxon>Pseudomonadati</taxon>
        <taxon>Pseudomonadota</taxon>
        <taxon>Gammaproteobacteria</taxon>
        <taxon>Pseudomonadales</taxon>
        <taxon>Pseudomonadaceae</taxon>
        <taxon>Halopseudomonas</taxon>
    </lineage>
</organism>
<accession>A0ABQ2CUG2</accession>
<dbReference type="PROSITE" id="PS51384">
    <property type="entry name" value="FAD_FR"/>
    <property type="match status" value="1"/>
</dbReference>
<dbReference type="InterPro" id="IPR001709">
    <property type="entry name" value="Flavoprot_Pyr_Nucl_cyt_Rdtase"/>
</dbReference>
<keyword evidence="5" id="KW-0812">Transmembrane</keyword>
<dbReference type="Gene3D" id="3.40.50.80">
    <property type="entry name" value="Nucleotide-binding domain of ferredoxin-NADP reductase (FNR) module"/>
    <property type="match status" value="1"/>
</dbReference>
<evidence type="ECO:0000256" key="2">
    <source>
        <dbReference type="ARBA" id="ARBA00022643"/>
    </source>
</evidence>
<dbReference type="Pfam" id="PF00258">
    <property type="entry name" value="Flavodoxin_1"/>
    <property type="match status" value="1"/>
</dbReference>
<keyword evidence="2" id="KW-0288">FMN</keyword>
<keyword evidence="5" id="KW-0472">Membrane</keyword>
<dbReference type="PROSITE" id="PS50902">
    <property type="entry name" value="FLAVODOXIN_LIKE"/>
    <property type="match status" value="1"/>
</dbReference>
<proteinExistence type="predicted"/>
<comment type="caution">
    <text evidence="8">The sequence shown here is derived from an EMBL/GenBank/DDBJ whole genome shotgun (WGS) entry which is preliminary data.</text>
</comment>
<dbReference type="EMBL" id="BMNN01000006">
    <property type="protein sequence ID" value="GGJ07238.1"/>
    <property type="molecule type" value="Genomic_DNA"/>
</dbReference>
<dbReference type="SUPFAM" id="SSF52218">
    <property type="entry name" value="Flavoproteins"/>
    <property type="match status" value="1"/>
</dbReference>
<dbReference type="InterPro" id="IPR029039">
    <property type="entry name" value="Flavoprotein-like_sf"/>
</dbReference>
<keyword evidence="1" id="KW-0285">Flavoprotein</keyword>
<dbReference type="Gene3D" id="2.40.30.10">
    <property type="entry name" value="Translation factors"/>
    <property type="match status" value="1"/>
</dbReference>
<keyword evidence="3" id="KW-0813">Transport</keyword>
<evidence type="ECO:0000313" key="9">
    <source>
        <dbReference type="Proteomes" id="UP000633263"/>
    </source>
</evidence>
<sequence>MFSAFPDWFDARQVWAALALAAWLAICWVCLVPGRERPGRQPAEAAASPDWLVLYASQSGTARRLAGQLARCLTSADHTAALMALNELRPGQLLAYRRVLLVVSTYGEGEAPDNAAVFWRIARQTSPDLRTLGFAVLALGDRGYAGFCAFGQHLSEWFISAGARPLLPLQKVDRLDPETLRQWQQRFGQATGQRIMLSDDFRPWRLLDRQLLNAQSPGAPVWLIRLQPRGKMPAWQAGDLAQLRIGNLLRTYSVASLPEDGVLELIVRQVIHADGTLGRASGWLCHDVRPGDTVEIQLLPNPQFHLCRASAPVILIGAGTGIAGLRGLLRQHQRQGMSPAWLIFGERCQEHDRWLSEELELPARDGRIRLDRCFSRAPEQPEYVQDRLRTHADELRRWVDQGASIHVCGSLRGMGTAVRRALEELLTAEQWNRLQRLSRYRQDLY</sequence>
<dbReference type="InterPro" id="IPR017938">
    <property type="entry name" value="Riboflavin_synthase-like_b-brl"/>
</dbReference>
<feature type="transmembrane region" description="Helical" evidence="5">
    <location>
        <begin position="12"/>
        <end position="32"/>
    </location>
</feature>
<dbReference type="SUPFAM" id="SSF63380">
    <property type="entry name" value="Riboflavin synthase domain-like"/>
    <property type="match status" value="1"/>
</dbReference>
<dbReference type="EC" id="1.6.2.4" evidence="4"/>
<dbReference type="Gene3D" id="3.40.50.360">
    <property type="match status" value="1"/>
</dbReference>
<protein>
    <recommendedName>
        <fullName evidence="4">NADPH--hemoprotein reductase</fullName>
        <ecNumber evidence="4">1.6.2.4</ecNumber>
    </recommendedName>
</protein>
<dbReference type="PRINTS" id="PR00371">
    <property type="entry name" value="FPNCR"/>
</dbReference>
<dbReference type="Pfam" id="PF00175">
    <property type="entry name" value="NAD_binding_1"/>
    <property type="match status" value="1"/>
</dbReference>
<evidence type="ECO:0000256" key="5">
    <source>
        <dbReference type="SAM" id="Phobius"/>
    </source>
</evidence>
<gene>
    <name evidence="8" type="ORF">GCM10009083_25290</name>
</gene>
<evidence type="ECO:0000259" key="6">
    <source>
        <dbReference type="PROSITE" id="PS50902"/>
    </source>
</evidence>
<feature type="domain" description="FAD-binding FR-type" evidence="7">
    <location>
        <begin position="199"/>
        <end position="307"/>
    </location>
</feature>
<dbReference type="PANTHER" id="PTHR19384">
    <property type="entry name" value="NITRIC OXIDE SYNTHASE-RELATED"/>
    <property type="match status" value="1"/>
</dbReference>
<name>A0ABQ2CUG2_9GAMM</name>
<dbReference type="PANTHER" id="PTHR19384:SF17">
    <property type="entry name" value="NADPH--CYTOCHROME P450 REDUCTASE"/>
    <property type="match status" value="1"/>
</dbReference>
<reference evidence="9" key="1">
    <citation type="journal article" date="2019" name="Int. J. Syst. Evol. Microbiol.">
        <title>The Global Catalogue of Microorganisms (GCM) 10K type strain sequencing project: providing services to taxonomists for standard genome sequencing and annotation.</title>
        <authorList>
            <consortium name="The Broad Institute Genomics Platform"/>
            <consortium name="The Broad Institute Genome Sequencing Center for Infectious Disease"/>
            <person name="Wu L."/>
            <person name="Ma J."/>
        </authorList>
    </citation>
    <scope>NUCLEOTIDE SEQUENCE [LARGE SCALE GENOMIC DNA]</scope>
    <source>
        <strain evidence="9">JCM 11590</strain>
    </source>
</reference>
<dbReference type="CDD" id="cd06200">
    <property type="entry name" value="SiR_like1"/>
    <property type="match status" value="1"/>
</dbReference>
<dbReference type="InterPro" id="IPR008254">
    <property type="entry name" value="Flavodoxin/NO_synth"/>
</dbReference>
<dbReference type="InterPro" id="IPR039261">
    <property type="entry name" value="FNR_nucleotide-bd"/>
</dbReference>
<dbReference type="Proteomes" id="UP000633263">
    <property type="component" value="Unassembled WGS sequence"/>
</dbReference>
<dbReference type="InterPro" id="IPR017927">
    <property type="entry name" value="FAD-bd_FR_type"/>
</dbReference>
<dbReference type="PRINTS" id="PR00369">
    <property type="entry name" value="FLAVODOXIN"/>
</dbReference>
<evidence type="ECO:0000259" key="7">
    <source>
        <dbReference type="PROSITE" id="PS51384"/>
    </source>
</evidence>
<feature type="domain" description="Flavodoxin-like" evidence="6">
    <location>
        <begin position="51"/>
        <end position="188"/>
    </location>
</feature>
<dbReference type="SUPFAM" id="SSF52343">
    <property type="entry name" value="Ferredoxin reductase-like, C-terminal NADP-linked domain"/>
    <property type="match status" value="1"/>
</dbReference>
<dbReference type="InterPro" id="IPR001433">
    <property type="entry name" value="OxRdtase_FAD/NAD-bd"/>
</dbReference>
<evidence type="ECO:0000256" key="4">
    <source>
        <dbReference type="ARBA" id="ARBA00023797"/>
    </source>
</evidence>
<evidence type="ECO:0000256" key="1">
    <source>
        <dbReference type="ARBA" id="ARBA00022630"/>
    </source>
</evidence>
<keyword evidence="3" id="KW-0249">Electron transport</keyword>
<keyword evidence="5" id="KW-1133">Transmembrane helix</keyword>
<dbReference type="RefSeq" id="WP_188637014.1">
    <property type="nucleotide sequence ID" value="NZ_BMNN01000006.1"/>
</dbReference>
<evidence type="ECO:0000313" key="8">
    <source>
        <dbReference type="EMBL" id="GGJ07238.1"/>
    </source>
</evidence>